<comment type="caution">
    <text evidence="1">The sequence shown here is derived from an EMBL/GenBank/DDBJ whole genome shotgun (WGS) entry which is preliminary data.</text>
</comment>
<organism evidence="1 2">
    <name type="scientific">Gossypium australe</name>
    <dbReference type="NCBI Taxonomy" id="47621"/>
    <lineage>
        <taxon>Eukaryota</taxon>
        <taxon>Viridiplantae</taxon>
        <taxon>Streptophyta</taxon>
        <taxon>Embryophyta</taxon>
        <taxon>Tracheophyta</taxon>
        <taxon>Spermatophyta</taxon>
        <taxon>Magnoliopsida</taxon>
        <taxon>eudicotyledons</taxon>
        <taxon>Gunneridae</taxon>
        <taxon>Pentapetalae</taxon>
        <taxon>rosids</taxon>
        <taxon>malvids</taxon>
        <taxon>Malvales</taxon>
        <taxon>Malvaceae</taxon>
        <taxon>Malvoideae</taxon>
        <taxon>Gossypium</taxon>
    </lineage>
</organism>
<evidence type="ECO:0000313" key="2">
    <source>
        <dbReference type="Proteomes" id="UP000325315"/>
    </source>
</evidence>
<dbReference type="AlphaFoldDB" id="A0A5B6WHT1"/>
<gene>
    <name evidence="1" type="ORF">EPI10_021104</name>
</gene>
<proteinExistence type="predicted"/>
<sequence length="89" mass="10239">MCDMSSSQSRASSFIEFVTICSVSRIDMRVCYYGLCIGFTTAAEKEKFGRDFCHYSNLCIIKTISWVSEWHHMRLYTIENGELLFAGQS</sequence>
<name>A0A5B6WHT1_9ROSI</name>
<dbReference type="EMBL" id="SMMG02000003">
    <property type="protein sequence ID" value="KAA3480687.1"/>
    <property type="molecule type" value="Genomic_DNA"/>
</dbReference>
<evidence type="ECO:0000313" key="1">
    <source>
        <dbReference type="EMBL" id="KAA3480687.1"/>
    </source>
</evidence>
<accession>A0A5B6WHT1</accession>
<reference evidence="2" key="1">
    <citation type="journal article" date="2019" name="Plant Biotechnol. J.">
        <title>Genome sequencing of the Australian wild diploid species Gossypium australe highlights disease resistance and delayed gland morphogenesis.</title>
        <authorList>
            <person name="Cai Y."/>
            <person name="Cai X."/>
            <person name="Wang Q."/>
            <person name="Wang P."/>
            <person name="Zhang Y."/>
            <person name="Cai C."/>
            <person name="Xu Y."/>
            <person name="Wang K."/>
            <person name="Zhou Z."/>
            <person name="Wang C."/>
            <person name="Geng S."/>
            <person name="Li B."/>
            <person name="Dong Q."/>
            <person name="Hou Y."/>
            <person name="Wang H."/>
            <person name="Ai P."/>
            <person name="Liu Z."/>
            <person name="Yi F."/>
            <person name="Sun M."/>
            <person name="An G."/>
            <person name="Cheng J."/>
            <person name="Zhang Y."/>
            <person name="Shi Q."/>
            <person name="Xie Y."/>
            <person name="Shi X."/>
            <person name="Chang Y."/>
            <person name="Huang F."/>
            <person name="Chen Y."/>
            <person name="Hong S."/>
            <person name="Mi L."/>
            <person name="Sun Q."/>
            <person name="Zhang L."/>
            <person name="Zhou B."/>
            <person name="Peng R."/>
            <person name="Zhang X."/>
            <person name="Liu F."/>
        </authorList>
    </citation>
    <scope>NUCLEOTIDE SEQUENCE [LARGE SCALE GENOMIC DNA]</scope>
    <source>
        <strain evidence="2">cv. PA1801</strain>
    </source>
</reference>
<keyword evidence="2" id="KW-1185">Reference proteome</keyword>
<dbReference type="Proteomes" id="UP000325315">
    <property type="component" value="Unassembled WGS sequence"/>
</dbReference>
<protein>
    <submittedName>
        <fullName evidence="1">Uncharacterized protein</fullName>
    </submittedName>
</protein>